<keyword evidence="7" id="KW-0770">Synapse</keyword>
<keyword evidence="14" id="KW-0807">Transducer</keyword>
<keyword evidence="10 18" id="KW-0472">Membrane</keyword>
<evidence type="ECO:0000256" key="15">
    <source>
        <dbReference type="ARBA" id="ARBA00023257"/>
    </source>
</evidence>
<keyword evidence="11" id="KW-1015">Disulfide bond</keyword>
<dbReference type="GO" id="GO:0004965">
    <property type="term" value="F:G protein-coupled GABA receptor activity"/>
    <property type="evidence" value="ECO:0007669"/>
    <property type="project" value="InterPro"/>
</dbReference>
<keyword evidence="3" id="KW-0597">Phosphoprotein</keyword>
<dbReference type="GO" id="GO:0007214">
    <property type="term" value="P:gamma-aminobutyric acid signaling pathway"/>
    <property type="evidence" value="ECO:0007669"/>
    <property type="project" value="TreeGrafter"/>
</dbReference>
<evidence type="ECO:0000256" key="18">
    <source>
        <dbReference type="SAM" id="Phobius"/>
    </source>
</evidence>
<dbReference type="KEGG" id="aqu:100634512"/>
<dbReference type="AlphaFoldDB" id="A0A1X7VGR5"/>
<dbReference type="FunFam" id="3.40.50.2300:FF:000072">
    <property type="entry name" value="Gamma-aminobutyric acid type B receptor subunit 2"/>
    <property type="match status" value="1"/>
</dbReference>
<comment type="similarity">
    <text evidence="1">Belongs to the G-protein coupled receptor 3 family. GABA-B receptor subfamily.</text>
</comment>
<comment type="subcellular location">
    <subcellularLocation>
        <location evidence="16">Postsynaptic cell membrane</location>
        <topology evidence="16">Multi-pass membrane protein</topology>
    </subcellularLocation>
</comment>
<dbReference type="Gene3D" id="3.40.50.2300">
    <property type="match status" value="2"/>
</dbReference>
<feature type="region of interest" description="Disordered" evidence="17">
    <location>
        <begin position="846"/>
        <end position="929"/>
    </location>
</feature>
<keyword evidence="9" id="KW-0175">Coiled coil</keyword>
<evidence type="ECO:0000256" key="13">
    <source>
        <dbReference type="ARBA" id="ARBA00023180"/>
    </source>
</evidence>
<dbReference type="InParanoid" id="A0A1X7VGR5"/>
<feature type="compositionally biased region" description="Acidic residues" evidence="17">
    <location>
        <begin position="920"/>
        <end position="929"/>
    </location>
</feature>
<dbReference type="PRINTS" id="PR01176">
    <property type="entry name" value="GABABRECEPTR"/>
</dbReference>
<protein>
    <recommendedName>
        <fullName evidence="20">G-protein coupled receptors family 3 profile domain-containing protein</fullName>
    </recommendedName>
</protein>
<feature type="transmembrane region" description="Helical" evidence="18">
    <location>
        <begin position="687"/>
        <end position="709"/>
    </location>
</feature>
<evidence type="ECO:0000256" key="2">
    <source>
        <dbReference type="ARBA" id="ARBA00022475"/>
    </source>
</evidence>
<feature type="domain" description="G-protein coupled receptors family 3 profile" evidence="20">
    <location>
        <begin position="542"/>
        <end position="745"/>
    </location>
</feature>
<feature type="transmembrane region" description="Helical" evidence="18">
    <location>
        <begin position="470"/>
        <end position="497"/>
    </location>
</feature>
<gene>
    <name evidence="21" type="primary">100634512</name>
</gene>
<feature type="transmembrane region" description="Helical" evidence="18">
    <location>
        <begin position="550"/>
        <end position="571"/>
    </location>
</feature>
<evidence type="ECO:0000256" key="4">
    <source>
        <dbReference type="ARBA" id="ARBA00022692"/>
    </source>
</evidence>
<evidence type="ECO:0000256" key="9">
    <source>
        <dbReference type="ARBA" id="ARBA00023054"/>
    </source>
</evidence>
<keyword evidence="6 18" id="KW-1133">Transmembrane helix</keyword>
<feature type="signal peptide" evidence="19">
    <location>
        <begin position="1"/>
        <end position="21"/>
    </location>
</feature>
<reference evidence="21" key="2">
    <citation type="submission" date="2017-05" db="UniProtKB">
        <authorList>
            <consortium name="EnsemblMetazoa"/>
        </authorList>
    </citation>
    <scope>IDENTIFICATION</scope>
</reference>
<dbReference type="SUPFAM" id="SSF53822">
    <property type="entry name" value="Periplasmic binding protein-like I"/>
    <property type="match status" value="1"/>
</dbReference>
<dbReference type="OMA" id="IWHINEV"/>
<evidence type="ECO:0000256" key="8">
    <source>
        <dbReference type="ARBA" id="ARBA00023040"/>
    </source>
</evidence>
<keyword evidence="13" id="KW-0325">Glycoprotein</keyword>
<feature type="compositionally biased region" description="Basic and acidic residues" evidence="17">
    <location>
        <begin position="899"/>
        <end position="914"/>
    </location>
</feature>
<dbReference type="GO" id="GO:0038039">
    <property type="term" value="C:G protein-coupled receptor heterodimeric complex"/>
    <property type="evidence" value="ECO:0007669"/>
    <property type="project" value="TreeGrafter"/>
</dbReference>
<dbReference type="InterPro" id="IPR028082">
    <property type="entry name" value="Peripla_BP_I"/>
</dbReference>
<dbReference type="Pfam" id="PF01094">
    <property type="entry name" value="ANF_receptor"/>
    <property type="match status" value="1"/>
</dbReference>
<evidence type="ECO:0000256" key="16">
    <source>
        <dbReference type="ARBA" id="ARBA00034104"/>
    </source>
</evidence>
<keyword evidence="15" id="KW-0628">Postsynaptic cell membrane</keyword>
<feature type="transmembrane region" description="Helical" evidence="18">
    <location>
        <begin position="715"/>
        <end position="734"/>
    </location>
</feature>
<evidence type="ECO:0000259" key="20">
    <source>
        <dbReference type="PROSITE" id="PS50259"/>
    </source>
</evidence>
<dbReference type="Proteomes" id="UP000007879">
    <property type="component" value="Unassembled WGS sequence"/>
</dbReference>
<dbReference type="EnsemblMetazoa" id="Aqu2.1.39153_001">
    <property type="protein sequence ID" value="Aqu2.1.39153_001"/>
    <property type="gene ID" value="Aqu2.1.39153"/>
</dbReference>
<dbReference type="GO" id="GO:0045211">
    <property type="term" value="C:postsynaptic membrane"/>
    <property type="evidence" value="ECO:0007669"/>
    <property type="project" value="UniProtKB-SubCell"/>
</dbReference>
<dbReference type="CDD" id="cd06366">
    <property type="entry name" value="PBP1_GABAb_receptor"/>
    <property type="match status" value="1"/>
</dbReference>
<evidence type="ECO:0000313" key="21">
    <source>
        <dbReference type="EnsemblMetazoa" id="Aqu2.1.39153_001"/>
    </source>
</evidence>
<name>A0A1X7VGR5_AMPQE</name>
<dbReference type="Pfam" id="PF00003">
    <property type="entry name" value="7tm_3"/>
    <property type="match status" value="1"/>
</dbReference>
<feature type="transmembrane region" description="Helical" evidence="18">
    <location>
        <begin position="647"/>
        <end position="667"/>
    </location>
</feature>
<evidence type="ECO:0000256" key="14">
    <source>
        <dbReference type="ARBA" id="ARBA00023224"/>
    </source>
</evidence>
<evidence type="ECO:0000313" key="22">
    <source>
        <dbReference type="Proteomes" id="UP000007879"/>
    </source>
</evidence>
<accession>A0A1X7VGR5</accession>
<evidence type="ECO:0000256" key="3">
    <source>
        <dbReference type="ARBA" id="ARBA00022553"/>
    </source>
</evidence>
<evidence type="ECO:0000256" key="10">
    <source>
        <dbReference type="ARBA" id="ARBA00023136"/>
    </source>
</evidence>
<evidence type="ECO:0000256" key="7">
    <source>
        <dbReference type="ARBA" id="ARBA00023018"/>
    </source>
</evidence>
<feature type="chain" id="PRO_5010860521" description="G-protein coupled receptors family 3 profile domain-containing protein" evidence="19">
    <location>
        <begin position="22"/>
        <end position="929"/>
    </location>
</feature>
<keyword evidence="8" id="KW-0297">G-protein coupled receptor</keyword>
<organism evidence="21">
    <name type="scientific">Amphimedon queenslandica</name>
    <name type="common">Sponge</name>
    <dbReference type="NCBI Taxonomy" id="400682"/>
    <lineage>
        <taxon>Eukaryota</taxon>
        <taxon>Metazoa</taxon>
        <taxon>Porifera</taxon>
        <taxon>Demospongiae</taxon>
        <taxon>Heteroscleromorpha</taxon>
        <taxon>Haplosclerida</taxon>
        <taxon>Niphatidae</taxon>
        <taxon>Amphimedon</taxon>
    </lineage>
</organism>
<feature type="transmembrane region" description="Helical" evidence="18">
    <location>
        <begin position="587"/>
        <end position="608"/>
    </location>
</feature>
<keyword evidence="4 18" id="KW-0812">Transmembrane</keyword>
<dbReference type="CDD" id="cd15047">
    <property type="entry name" value="7tmC_GABA-B-like"/>
    <property type="match status" value="1"/>
</dbReference>
<feature type="transmembrane region" description="Helical" evidence="18">
    <location>
        <begin position="509"/>
        <end position="530"/>
    </location>
</feature>
<dbReference type="PROSITE" id="PS50259">
    <property type="entry name" value="G_PROTEIN_RECEP_F3_4"/>
    <property type="match status" value="1"/>
</dbReference>
<evidence type="ECO:0000256" key="12">
    <source>
        <dbReference type="ARBA" id="ARBA00023170"/>
    </source>
</evidence>
<evidence type="ECO:0000256" key="1">
    <source>
        <dbReference type="ARBA" id="ARBA00008991"/>
    </source>
</evidence>
<reference evidence="22" key="1">
    <citation type="journal article" date="2010" name="Nature">
        <title>The Amphimedon queenslandica genome and the evolution of animal complexity.</title>
        <authorList>
            <person name="Srivastava M."/>
            <person name="Simakov O."/>
            <person name="Chapman J."/>
            <person name="Fahey B."/>
            <person name="Gauthier M.E."/>
            <person name="Mitros T."/>
            <person name="Richards G.S."/>
            <person name="Conaco C."/>
            <person name="Dacre M."/>
            <person name="Hellsten U."/>
            <person name="Larroux C."/>
            <person name="Putnam N.H."/>
            <person name="Stanke M."/>
            <person name="Adamska M."/>
            <person name="Darling A."/>
            <person name="Degnan S.M."/>
            <person name="Oakley T.H."/>
            <person name="Plachetzki D.C."/>
            <person name="Zhai Y."/>
            <person name="Adamski M."/>
            <person name="Calcino A."/>
            <person name="Cummins S.F."/>
            <person name="Goodstein D.M."/>
            <person name="Harris C."/>
            <person name="Jackson D.J."/>
            <person name="Leys S.P."/>
            <person name="Shu S."/>
            <person name="Woodcroft B.J."/>
            <person name="Vervoort M."/>
            <person name="Kosik K.S."/>
            <person name="Manning G."/>
            <person name="Degnan B.M."/>
            <person name="Rokhsar D.S."/>
        </authorList>
    </citation>
    <scope>NUCLEOTIDE SEQUENCE [LARGE SCALE GENOMIC DNA]</scope>
</reference>
<dbReference type="InterPro" id="IPR001828">
    <property type="entry name" value="ANF_lig-bd_rcpt"/>
</dbReference>
<dbReference type="InterPro" id="IPR002455">
    <property type="entry name" value="GPCR3_GABA-B"/>
</dbReference>
<dbReference type="PANTHER" id="PTHR10519">
    <property type="entry name" value="GABA-B RECEPTOR"/>
    <property type="match status" value="1"/>
</dbReference>
<dbReference type="PANTHER" id="PTHR10519:SF74">
    <property type="entry name" value="GAMMA-AMINOBUTYRIC ACID TYPE B RECEPTOR SUBUNIT 2"/>
    <property type="match status" value="1"/>
</dbReference>
<feature type="compositionally biased region" description="Low complexity" evidence="17">
    <location>
        <begin position="857"/>
        <end position="869"/>
    </location>
</feature>
<dbReference type="OrthoDB" id="17569at2759"/>
<keyword evidence="12" id="KW-0675">Receptor</keyword>
<keyword evidence="22" id="KW-1185">Reference proteome</keyword>
<dbReference type="PRINTS" id="PR01177">
    <property type="entry name" value="GABAB1RECPTR"/>
</dbReference>
<evidence type="ECO:0000256" key="5">
    <source>
        <dbReference type="ARBA" id="ARBA00022729"/>
    </source>
</evidence>
<feature type="compositionally biased region" description="Basic and acidic residues" evidence="17">
    <location>
        <begin position="870"/>
        <end position="880"/>
    </location>
</feature>
<evidence type="ECO:0000256" key="6">
    <source>
        <dbReference type="ARBA" id="ARBA00022989"/>
    </source>
</evidence>
<dbReference type="eggNOG" id="KOG1055">
    <property type="taxonomic scope" value="Eukaryota"/>
</dbReference>
<dbReference type="InterPro" id="IPR017978">
    <property type="entry name" value="GPCR_3_C"/>
</dbReference>
<sequence length="929" mass="103847">MIPLLLSLLCISSLQLPCVKSEDGNITFIFMLSRPSRQRDFLLEENTAGVQPAVDMALDYINDRESLLSDYSLSYGEAAVNSQCDSRVSLRQFFDEIRSSPIKYFLLGAGCSLATENVGEIANFWEIITMSYASQSSVLNQRSLYRNVFRTVPSSLGIADIVVALFAEYNWNKIVTVTQQESEFEAIASAIYGSSMMAEQLYFQSDEDVANTVSFGTSSNTRIYLLNMYPPHARRVLCAAYRNDPNIKYPRYVWLVYGWYPANWWTESVSGYDPMVTCTDEQLQSLLERSLILSNYPLTYETDSTPTDVGLTRSQFFAMYRNLTASYNYSESYAAPFAYDALWAVALAINSSIPSLSYNLSQFDHKSIGRSITSDIANTLYNISFTGVTGTVSFNSNGTRRESEPRVSQYRLTNGELSPVLIARINVSLNASGGLAYTWVYLNNENSGSVWSDGVPSDGTPEISIVGILVYVYVPVYILGVSTIITGIIFAIVNFIFRSRKIIRLTSPNLNYLIVLGCILMSASGLIYSFPTTNYTAVYVLCYIRAYTQLVGYSLCFGTICAKMWRVYFIFHNPTPKKRKAIKDWHLFAVVLVLCIIDLVLMSTALGADRQYVPILVDDKERSNTDTNEYGIVYEYKNRVCDSPRSIIWIAIVFLKMFLVQSAAVFFAIKTRRVKIKVLNDAKWISIIIYVTSFVLAVTLSGALALANFLNADAAVFSTGLIVVSFLVLCILFIPKWYSLYKDPQGEKIFEKGSQPSFMSAGNNLTAVDHENMVHHIEQLEKRLGKYEAVTPYQTRKRVLSSGSALDTNNPRLAALKIGNNSREGRSLSYSPGLDVTASLPVSRLGLARSPAPPSPNNINNSGDSGVNDSSKENSEDKPRPAGNGNMFTLREEAEESNESNKDLKELNDYKTESQRVLTFEDELHESPF</sequence>
<evidence type="ECO:0000256" key="17">
    <source>
        <dbReference type="SAM" id="MobiDB-lite"/>
    </source>
</evidence>
<keyword evidence="5 19" id="KW-0732">Signal</keyword>
<evidence type="ECO:0000256" key="11">
    <source>
        <dbReference type="ARBA" id="ARBA00023157"/>
    </source>
</evidence>
<dbReference type="EnsemblMetazoa" id="XM_003384308.3">
    <property type="protein sequence ID" value="XP_003384356.1"/>
    <property type="gene ID" value="LOC100634512"/>
</dbReference>
<keyword evidence="2" id="KW-1003">Cell membrane</keyword>
<proteinExistence type="inferred from homology"/>
<evidence type="ECO:0000256" key="19">
    <source>
        <dbReference type="SAM" id="SignalP"/>
    </source>
</evidence>